<dbReference type="SUPFAM" id="SSF69118">
    <property type="entry name" value="AhpD-like"/>
    <property type="match status" value="1"/>
</dbReference>
<evidence type="ECO:0000313" key="3">
    <source>
        <dbReference type="Proteomes" id="UP000236732"/>
    </source>
</evidence>
<reference evidence="2 3" key="1">
    <citation type="submission" date="2016-10" db="EMBL/GenBank/DDBJ databases">
        <authorList>
            <person name="de Groot N.N."/>
        </authorList>
    </citation>
    <scope>NUCLEOTIDE SEQUENCE [LARGE SCALE GENOMIC DNA]</scope>
    <source>
        <strain evidence="2 3">CGMCC 4.7037</strain>
    </source>
</reference>
<feature type="region of interest" description="Disordered" evidence="1">
    <location>
        <begin position="47"/>
        <end position="66"/>
    </location>
</feature>
<keyword evidence="3" id="KW-1185">Reference proteome</keyword>
<protein>
    <recommendedName>
        <fullName evidence="4">Carboxymuconolactone decarboxylase family protein</fullName>
    </recommendedName>
</protein>
<feature type="compositionally biased region" description="Basic residues" evidence="1">
    <location>
        <begin position="72"/>
        <end position="83"/>
    </location>
</feature>
<organism evidence="2 3">
    <name type="scientific">Nonomuraea solani</name>
    <dbReference type="NCBI Taxonomy" id="1144553"/>
    <lineage>
        <taxon>Bacteria</taxon>
        <taxon>Bacillati</taxon>
        <taxon>Actinomycetota</taxon>
        <taxon>Actinomycetes</taxon>
        <taxon>Streptosporangiales</taxon>
        <taxon>Streptosporangiaceae</taxon>
        <taxon>Nonomuraea</taxon>
    </lineage>
</organism>
<dbReference type="EMBL" id="FNVT01000042">
    <property type="protein sequence ID" value="SEH03690.1"/>
    <property type="molecule type" value="Genomic_DNA"/>
</dbReference>
<dbReference type="AlphaFoldDB" id="A0A1H6F0M6"/>
<gene>
    <name evidence="2" type="ORF">SAMN05444920_1428</name>
</gene>
<name>A0A1H6F0M6_9ACTN</name>
<accession>A0A1H6F0M6</accession>
<evidence type="ECO:0000256" key="1">
    <source>
        <dbReference type="SAM" id="MobiDB-lite"/>
    </source>
</evidence>
<dbReference type="Gene3D" id="1.20.1290.10">
    <property type="entry name" value="AhpD-like"/>
    <property type="match status" value="1"/>
</dbReference>
<proteinExistence type="predicted"/>
<evidence type="ECO:0008006" key="4">
    <source>
        <dbReference type="Google" id="ProtNLM"/>
    </source>
</evidence>
<dbReference type="Proteomes" id="UP000236732">
    <property type="component" value="Unassembled WGS sequence"/>
</dbReference>
<sequence length="274" mass="29596">MAAGLDAAGGKVRIGRGDRVDEDGSGFRSPMRRARFTATSTRIRRTVRQETACSPRSPPGAAPSTWRRACRPASRRTVRRATPARRTGSADHERPFTGALIGPFPVMLRFPGLSRPLLEWFTTVTNASVLPARVREVAILTTGSRYGAAYELYSHSRIAVETGAVGRRRRGAGRRATAPGADAGGVGRARCGGLPLCRCTASVERSIAPRSAPSKPGRFKVQLLSDLEKFFFLDSLGMTNMRMNVSFSVLGALLGVDGRSDVLYLRNHAAQEIV</sequence>
<evidence type="ECO:0000313" key="2">
    <source>
        <dbReference type="EMBL" id="SEH03690.1"/>
    </source>
</evidence>
<dbReference type="InterPro" id="IPR029032">
    <property type="entry name" value="AhpD-like"/>
</dbReference>
<feature type="region of interest" description="Disordered" evidence="1">
    <location>
        <begin position="72"/>
        <end position="96"/>
    </location>
</feature>